<dbReference type="RefSeq" id="WP_126169020.1">
    <property type="nucleotide sequence ID" value="NZ_CP020373.1"/>
</dbReference>
<dbReference type="SUPFAM" id="SSF82784">
    <property type="entry name" value="OsmC-like"/>
    <property type="match status" value="1"/>
</dbReference>
<protein>
    <submittedName>
        <fullName evidence="1">OsmC-like protein</fullName>
    </submittedName>
</protein>
<evidence type="ECO:0000313" key="2">
    <source>
        <dbReference type="Proteomes" id="UP000278437"/>
    </source>
</evidence>
<dbReference type="InterPro" id="IPR003718">
    <property type="entry name" value="OsmC/Ohr_fam"/>
</dbReference>
<evidence type="ECO:0000313" key="1">
    <source>
        <dbReference type="EMBL" id="AZQ12886.1"/>
    </source>
</evidence>
<reference evidence="2" key="1">
    <citation type="submission" date="2017-03" db="EMBL/GenBank/DDBJ databases">
        <title>Full genome sequence of a non-lethal Shewanella isolate that potentiates virulence of Vibio parahaemolyticus causing acute hepatopancreatic necrosis disease (AHPND) in shrimp.</title>
        <authorList>
            <person name="Prachumwat A."/>
            <person name="Sritunyalucksana K."/>
        </authorList>
    </citation>
    <scope>NUCLEOTIDE SEQUENCE [LARGE SCALE GENOMIC DNA]</scope>
    <source>
        <strain evidence="2">TH2012</strain>
    </source>
</reference>
<sequence>MSEPLLNGIDLEALTAYTEQVAAVPGDAVSSYGIEAHWRGGVHSEIRTLNQRLGDTLIEKDFRFDVGEPEQLLGDNRYPTPQEYLLGGMAGCMMVGFVAGATSNGIRLDEVKLTITGDLDLRGFLGVDPQAPIGFAELKFNFQVKGSGTQAQYDEIVASVQQYSPNYRTIADAVKVTAVSL</sequence>
<accession>A0ABM7DT47</accession>
<dbReference type="PANTHER" id="PTHR35368">
    <property type="entry name" value="HYDROPEROXIDE REDUCTASE"/>
    <property type="match status" value="1"/>
</dbReference>
<keyword evidence="2" id="KW-1185">Reference proteome</keyword>
<name>A0ABM7DT47_9GAMM</name>
<dbReference type="InterPro" id="IPR036102">
    <property type="entry name" value="OsmC/Ohrsf"/>
</dbReference>
<gene>
    <name evidence="1" type="ORF">STH12_03834</name>
</gene>
<dbReference type="InterPro" id="IPR015946">
    <property type="entry name" value="KH_dom-like_a/b"/>
</dbReference>
<dbReference type="PANTHER" id="PTHR35368:SF1">
    <property type="entry name" value="HYDROPEROXIDE REDUCTASE"/>
    <property type="match status" value="1"/>
</dbReference>
<proteinExistence type="predicted"/>
<dbReference type="EMBL" id="CP020373">
    <property type="protein sequence ID" value="AZQ12886.1"/>
    <property type="molecule type" value="Genomic_DNA"/>
</dbReference>
<dbReference type="Proteomes" id="UP000278437">
    <property type="component" value="Chromosome"/>
</dbReference>
<dbReference type="Gene3D" id="3.30.300.20">
    <property type="match status" value="1"/>
</dbReference>
<dbReference type="Pfam" id="PF02566">
    <property type="entry name" value="OsmC"/>
    <property type="match status" value="1"/>
</dbReference>
<dbReference type="InterPro" id="IPR052924">
    <property type="entry name" value="OsmC/Ohr_hydroprdx_reductase"/>
</dbReference>
<organism evidence="1 2">
    <name type="scientific">Shewanella khirikhana</name>
    <dbReference type="NCBI Taxonomy" id="1965282"/>
    <lineage>
        <taxon>Bacteria</taxon>
        <taxon>Pseudomonadati</taxon>
        <taxon>Pseudomonadota</taxon>
        <taxon>Gammaproteobacteria</taxon>
        <taxon>Alteromonadales</taxon>
        <taxon>Shewanellaceae</taxon>
        <taxon>Shewanella</taxon>
    </lineage>
</organism>